<evidence type="ECO:0000256" key="4">
    <source>
        <dbReference type="ARBA" id="ARBA00022679"/>
    </source>
</evidence>
<feature type="domain" description="TaqI-like C-terminal specificity" evidence="11">
    <location>
        <begin position="814"/>
        <end position="955"/>
    </location>
</feature>
<evidence type="ECO:0000259" key="11">
    <source>
        <dbReference type="Pfam" id="PF12950"/>
    </source>
</evidence>
<dbReference type="GO" id="GO:0008170">
    <property type="term" value="F:N-methyltransferase activity"/>
    <property type="evidence" value="ECO:0007669"/>
    <property type="project" value="InterPro"/>
</dbReference>
<keyword evidence="6" id="KW-0680">Restriction system</keyword>
<keyword evidence="5" id="KW-0949">S-adenosyl-L-methionine</keyword>
<evidence type="ECO:0000256" key="3">
    <source>
        <dbReference type="ARBA" id="ARBA00022603"/>
    </source>
</evidence>
<evidence type="ECO:0000256" key="6">
    <source>
        <dbReference type="ARBA" id="ARBA00022747"/>
    </source>
</evidence>
<sequence length="1024" mass="118784">MNKKYLEAYNKVSELVDDFETGYSHYKDPSYSETRVREDFINKFFIALGWDVTHEYQKNPYKQEVKLEQTQKQEGSKNKKFADYAFYLAPDFKNPAFFVEAKKPAVLLEDHTGYYLQTHKYGWNSDTPLAILTDFEEFIVIDCRSKPHPKFSANTAVRKYTFRQYKDDETFRELYYLFSREAVAEGSLTHFVETQIPKTKLKARQLKMFGGGYKSVDDDFLEYIDSLRLELARGFYAKDNELTHQQLTEATQKTIDRLVFIRFLEDKQIEFEEYINELKDWKEFVQLSKMFDGKYNGIVFKESFIDKPSFGGIDKGLFQDLCYDISSKESPYNFNSIPVHILGSIYERFLGKVVSIENGKVDIVQKPEVRKAGGVFYTPKYIVDYIIDKSVGKLIKGKTPKEIDKLSFADISCGSGSFLIGVYEYLIDYHKNYYVDKLEGKTEIDGRSEDLGNAMFDEGIWVLTLKRKQEILLNCVYGVDIDNQAVEVSQLSLFLKLLEDESFGSTTKSGQVTAFSKVLPDLTQNIRSGNSLVGWDITENEDLTVEDQKAINPFDYQSAFPKVFASGGFDTIVGNPPYVKEYTNREVFEVVKQSYLKEYYQGKMDLWYFFVCNGLDLMKPDGILGYIIPNNWTTNSGASIMRNKIVTDSQIVEMIDFGSYMVFESASIQTMIILLNHSKKSKTYSLDYLKLLEDSNTKENAISLLQREAHSNNFILKPKFDRRKFIDDYILFGEKDVNKVLNNIKRASNFELDARKEVAQGIVTPQDAVNKKSSEKLGILKGTGIFVLNTKELDDLELDDKEKQLIKPLFYSNQIEKYYLNKENTHWIIYTSSAYKEKNSLDNYPNIKMHLDRFQPVITSSNKPYGLHRARKEDFFKGEKIISLRKCSEHPTFSLTEIDSYVLQSYYLIKSKRINLKYLTGLLNSRLVKFWLLHKGKMQGSNFQVDKEPLLNIPIVKPKKDFIKSVAAYVEDVIQTKEQRESATISSDIDFYDRKIKNLENQIDQLVYEIYDLEPDDIAIVQRV</sequence>
<evidence type="ECO:0000313" key="12">
    <source>
        <dbReference type="EMBL" id="PQJ31908.1"/>
    </source>
</evidence>
<protein>
    <recommendedName>
        <fullName evidence="2">site-specific DNA-methyltransferase (adenine-specific)</fullName>
        <ecNumber evidence="2">2.1.1.72</ecNumber>
    </recommendedName>
</protein>
<dbReference type="GO" id="GO:0032259">
    <property type="term" value="P:methylation"/>
    <property type="evidence" value="ECO:0007669"/>
    <property type="project" value="UniProtKB-KW"/>
</dbReference>
<reference evidence="12 13" key="1">
    <citation type="submission" date="2017-01" db="EMBL/GenBank/DDBJ databases">
        <title>Trade-off between light-utilization and light-protection in marine flavobacteria.</title>
        <authorList>
            <person name="Kumagai Y."/>
            <person name="Yoshizawa S."/>
            <person name="Kogure K."/>
            <person name="Iwasaki W."/>
        </authorList>
    </citation>
    <scope>NUCLEOTIDE SEQUENCE [LARGE SCALE GENOMIC DNA]</scope>
    <source>
        <strain evidence="12 13">KCTC 32109</strain>
    </source>
</reference>
<dbReference type="EMBL" id="MTPW01000001">
    <property type="protein sequence ID" value="PQJ31908.1"/>
    <property type="molecule type" value="Genomic_DNA"/>
</dbReference>
<feature type="domain" description="DNA methylase adenine-specific" evidence="9">
    <location>
        <begin position="340"/>
        <end position="435"/>
    </location>
</feature>
<keyword evidence="4" id="KW-0808">Transferase</keyword>
<comment type="catalytic activity">
    <reaction evidence="8">
        <text>a 2'-deoxyadenosine in DNA + S-adenosyl-L-methionine = an N(6)-methyl-2'-deoxyadenosine in DNA + S-adenosyl-L-homocysteine + H(+)</text>
        <dbReference type="Rhea" id="RHEA:15197"/>
        <dbReference type="Rhea" id="RHEA-COMP:12418"/>
        <dbReference type="Rhea" id="RHEA-COMP:12419"/>
        <dbReference type="ChEBI" id="CHEBI:15378"/>
        <dbReference type="ChEBI" id="CHEBI:57856"/>
        <dbReference type="ChEBI" id="CHEBI:59789"/>
        <dbReference type="ChEBI" id="CHEBI:90615"/>
        <dbReference type="ChEBI" id="CHEBI:90616"/>
        <dbReference type="EC" id="2.1.1.72"/>
    </reaction>
</comment>
<dbReference type="InterPro" id="IPR025931">
    <property type="entry name" value="TaqI_C"/>
</dbReference>
<dbReference type="Pfam" id="PF07669">
    <property type="entry name" value="Eco57I"/>
    <property type="match status" value="1"/>
</dbReference>
<dbReference type="Gene3D" id="3.40.50.150">
    <property type="entry name" value="Vaccinia Virus protein VP39"/>
    <property type="match status" value="1"/>
</dbReference>
<feature type="domain" description="Type II methyltransferase M.TaqI-like" evidence="10">
    <location>
        <begin position="474"/>
        <end position="663"/>
    </location>
</feature>
<dbReference type="PANTHER" id="PTHR33841:SF1">
    <property type="entry name" value="DNA METHYLTRANSFERASE A"/>
    <property type="match status" value="1"/>
</dbReference>
<dbReference type="AlphaFoldDB" id="A0A2S7UAE7"/>
<dbReference type="RefSeq" id="WP_105071017.1">
    <property type="nucleotide sequence ID" value="NZ_MTPW01000001.1"/>
</dbReference>
<name>A0A2S7UAE7_9FLAO</name>
<evidence type="ECO:0000259" key="10">
    <source>
        <dbReference type="Pfam" id="PF07669"/>
    </source>
</evidence>
<evidence type="ECO:0000256" key="5">
    <source>
        <dbReference type="ARBA" id="ARBA00022691"/>
    </source>
</evidence>
<dbReference type="PANTHER" id="PTHR33841">
    <property type="entry name" value="DNA METHYLTRANSFERASE YEEA-RELATED"/>
    <property type="match status" value="1"/>
</dbReference>
<organism evidence="12 13">
    <name type="scientific">Nonlabens arenilitoris</name>
    <dbReference type="NCBI Taxonomy" id="1217969"/>
    <lineage>
        <taxon>Bacteria</taxon>
        <taxon>Pseudomonadati</taxon>
        <taxon>Bacteroidota</taxon>
        <taxon>Flavobacteriia</taxon>
        <taxon>Flavobacteriales</taxon>
        <taxon>Flavobacteriaceae</taxon>
        <taxon>Nonlabens</taxon>
    </lineage>
</organism>
<dbReference type="PRINTS" id="PR00507">
    <property type="entry name" value="N12N6MTFRASE"/>
</dbReference>
<dbReference type="PROSITE" id="PS00092">
    <property type="entry name" value="N6_MTASE"/>
    <property type="match status" value="1"/>
</dbReference>
<dbReference type="SUPFAM" id="SSF116734">
    <property type="entry name" value="DNA methylase specificity domain"/>
    <property type="match status" value="1"/>
</dbReference>
<evidence type="ECO:0000313" key="13">
    <source>
        <dbReference type="Proteomes" id="UP000239747"/>
    </source>
</evidence>
<comment type="caution">
    <text evidence="12">The sequence shown here is derived from an EMBL/GenBank/DDBJ whole genome shotgun (WGS) entry which is preliminary data.</text>
</comment>
<comment type="similarity">
    <text evidence="1">Belongs to the N(4)/N(6)-methyltransferase family.</text>
</comment>
<gene>
    <name evidence="12" type="ORF">BST92_08200</name>
</gene>
<dbReference type="InterPro" id="IPR011639">
    <property type="entry name" value="MethylTrfase_TaqI-like_dom"/>
</dbReference>
<evidence type="ECO:0000256" key="8">
    <source>
        <dbReference type="ARBA" id="ARBA00047942"/>
    </source>
</evidence>
<proteinExistence type="inferred from homology"/>
<dbReference type="InterPro" id="IPR050953">
    <property type="entry name" value="N4_N6_ade-DNA_methylase"/>
</dbReference>
<evidence type="ECO:0000256" key="7">
    <source>
        <dbReference type="ARBA" id="ARBA00023125"/>
    </source>
</evidence>
<keyword evidence="13" id="KW-1185">Reference proteome</keyword>
<dbReference type="Pfam" id="PF02384">
    <property type="entry name" value="N6_Mtase"/>
    <property type="match status" value="1"/>
</dbReference>
<dbReference type="SUPFAM" id="SSF53335">
    <property type="entry name" value="S-adenosyl-L-methionine-dependent methyltransferases"/>
    <property type="match status" value="1"/>
</dbReference>
<dbReference type="GO" id="GO:0003677">
    <property type="term" value="F:DNA binding"/>
    <property type="evidence" value="ECO:0007669"/>
    <property type="project" value="UniProtKB-KW"/>
</dbReference>
<dbReference type="GO" id="GO:0009007">
    <property type="term" value="F:site-specific DNA-methyltransferase (adenine-specific) activity"/>
    <property type="evidence" value="ECO:0007669"/>
    <property type="project" value="UniProtKB-EC"/>
</dbReference>
<dbReference type="InterPro" id="IPR002052">
    <property type="entry name" value="DNA_methylase_N6_adenine_CS"/>
</dbReference>
<dbReference type="EC" id="2.1.1.72" evidence="2"/>
<dbReference type="Gene3D" id="3.90.1570.30">
    <property type="match status" value="1"/>
</dbReference>
<dbReference type="Pfam" id="PF12950">
    <property type="entry name" value="TaqI_C"/>
    <property type="match status" value="1"/>
</dbReference>
<keyword evidence="3" id="KW-0489">Methyltransferase</keyword>
<evidence type="ECO:0000259" key="9">
    <source>
        <dbReference type="Pfam" id="PF02384"/>
    </source>
</evidence>
<dbReference type="InterPro" id="IPR029063">
    <property type="entry name" value="SAM-dependent_MTases_sf"/>
</dbReference>
<evidence type="ECO:0000256" key="2">
    <source>
        <dbReference type="ARBA" id="ARBA00011900"/>
    </source>
</evidence>
<evidence type="ECO:0000256" key="1">
    <source>
        <dbReference type="ARBA" id="ARBA00006594"/>
    </source>
</evidence>
<keyword evidence="7" id="KW-0238">DNA-binding</keyword>
<dbReference type="OrthoDB" id="32195at2"/>
<dbReference type="InterPro" id="IPR003356">
    <property type="entry name" value="DNA_methylase_A-5"/>
</dbReference>
<accession>A0A2S7UAE7</accession>
<dbReference type="GO" id="GO:0009307">
    <property type="term" value="P:DNA restriction-modification system"/>
    <property type="evidence" value="ECO:0007669"/>
    <property type="project" value="UniProtKB-KW"/>
</dbReference>
<dbReference type="Proteomes" id="UP000239747">
    <property type="component" value="Unassembled WGS sequence"/>
</dbReference>